<dbReference type="Pfam" id="PF00877">
    <property type="entry name" value="NLPC_P60"/>
    <property type="match status" value="1"/>
</dbReference>
<proteinExistence type="inferred from homology"/>
<evidence type="ECO:0000256" key="1">
    <source>
        <dbReference type="ARBA" id="ARBA00007074"/>
    </source>
</evidence>
<dbReference type="PROSITE" id="PS51935">
    <property type="entry name" value="NLPC_P60"/>
    <property type="match status" value="1"/>
</dbReference>
<comment type="similarity">
    <text evidence="1">Belongs to the peptidase C40 family.</text>
</comment>
<dbReference type="InterPro" id="IPR038765">
    <property type="entry name" value="Papain-like_cys_pep_sf"/>
</dbReference>
<dbReference type="Gene3D" id="3.90.1720.10">
    <property type="entry name" value="endopeptidase domain like (from Nostoc punctiforme)"/>
    <property type="match status" value="1"/>
</dbReference>
<accession>A0A7W5YGR9</accession>
<evidence type="ECO:0000313" key="8">
    <source>
        <dbReference type="Proteomes" id="UP000541425"/>
    </source>
</evidence>
<keyword evidence="5" id="KW-0732">Signal</keyword>
<dbReference type="PANTHER" id="PTHR47053">
    <property type="entry name" value="MUREIN DD-ENDOPEPTIDASE MEPH-RELATED"/>
    <property type="match status" value="1"/>
</dbReference>
<keyword evidence="3 7" id="KW-0378">Hydrolase</keyword>
<comment type="caution">
    <text evidence="7">The sequence shown here is derived from an EMBL/GenBank/DDBJ whole genome shotgun (WGS) entry which is preliminary data.</text>
</comment>
<dbReference type="Proteomes" id="UP000541425">
    <property type="component" value="Unassembled WGS sequence"/>
</dbReference>
<dbReference type="AlphaFoldDB" id="A0A7W5YGR9"/>
<reference evidence="7 8" key="1">
    <citation type="submission" date="2020-08" db="EMBL/GenBank/DDBJ databases">
        <title>Genomic Encyclopedia of Type Strains, Phase IV (KMG-IV): sequencing the most valuable type-strain genomes for metagenomic binning, comparative biology and taxonomic classification.</title>
        <authorList>
            <person name="Goeker M."/>
        </authorList>
    </citation>
    <scope>NUCLEOTIDE SEQUENCE [LARGE SCALE GENOMIC DNA]</scope>
    <source>
        <strain evidence="7 8">DSM 22548</strain>
    </source>
</reference>
<sequence>MKVRNAIFIVVAALSMVFTTSSAAIFRSTLIGTIETASQVYDDPTGETIVKTALQYLGTKYRSGRSGPGGFDCSGLTSYVYKLNNVHLTRSSRSQFTEGTPIMSISNLRKGDLVFFGGSRSSNSVGHVGIVTDVADNGQSFKFVHAARTGVQVDSSNQAYYSRRYIGARRIIDEK</sequence>
<name>A0A7W5YGR9_9BACT</name>
<gene>
    <name evidence="7" type="ORF">FHS60_001873</name>
</gene>
<feature type="domain" description="NlpC/P60" evidence="6">
    <location>
        <begin position="43"/>
        <end position="172"/>
    </location>
</feature>
<evidence type="ECO:0000256" key="4">
    <source>
        <dbReference type="ARBA" id="ARBA00022807"/>
    </source>
</evidence>
<keyword evidence="2" id="KW-0645">Protease</keyword>
<dbReference type="PANTHER" id="PTHR47053:SF1">
    <property type="entry name" value="MUREIN DD-ENDOPEPTIDASE MEPH-RELATED"/>
    <property type="match status" value="1"/>
</dbReference>
<dbReference type="EMBL" id="JACICA010000011">
    <property type="protein sequence ID" value="MBB3703391.1"/>
    <property type="molecule type" value="Genomic_DNA"/>
</dbReference>
<organism evidence="7 8">
    <name type="scientific">Alloprevotella rava</name>
    <dbReference type="NCBI Taxonomy" id="671218"/>
    <lineage>
        <taxon>Bacteria</taxon>
        <taxon>Pseudomonadati</taxon>
        <taxon>Bacteroidota</taxon>
        <taxon>Bacteroidia</taxon>
        <taxon>Bacteroidales</taxon>
        <taxon>Prevotellaceae</taxon>
        <taxon>Alloprevotella</taxon>
    </lineage>
</organism>
<feature type="chain" id="PRO_5031204650" evidence="5">
    <location>
        <begin position="24"/>
        <end position="175"/>
    </location>
</feature>
<evidence type="ECO:0000256" key="5">
    <source>
        <dbReference type="SAM" id="SignalP"/>
    </source>
</evidence>
<evidence type="ECO:0000259" key="6">
    <source>
        <dbReference type="PROSITE" id="PS51935"/>
    </source>
</evidence>
<dbReference type="GO" id="GO:0006508">
    <property type="term" value="P:proteolysis"/>
    <property type="evidence" value="ECO:0007669"/>
    <property type="project" value="UniProtKB-KW"/>
</dbReference>
<protein>
    <submittedName>
        <fullName evidence="7">Cell wall-associated NlpC family hydrolase</fullName>
    </submittedName>
</protein>
<dbReference type="SUPFAM" id="SSF54001">
    <property type="entry name" value="Cysteine proteinases"/>
    <property type="match status" value="1"/>
</dbReference>
<dbReference type="InterPro" id="IPR051202">
    <property type="entry name" value="Peptidase_C40"/>
</dbReference>
<evidence type="ECO:0000313" key="7">
    <source>
        <dbReference type="EMBL" id="MBB3703391.1"/>
    </source>
</evidence>
<keyword evidence="4" id="KW-0788">Thiol protease</keyword>
<evidence type="ECO:0000256" key="3">
    <source>
        <dbReference type="ARBA" id="ARBA00022801"/>
    </source>
</evidence>
<feature type="signal peptide" evidence="5">
    <location>
        <begin position="1"/>
        <end position="23"/>
    </location>
</feature>
<dbReference type="RefSeq" id="WP_244957478.1">
    <property type="nucleotide sequence ID" value="NZ_JACICA010000011.1"/>
</dbReference>
<dbReference type="InterPro" id="IPR000064">
    <property type="entry name" value="NLP_P60_dom"/>
</dbReference>
<evidence type="ECO:0000256" key="2">
    <source>
        <dbReference type="ARBA" id="ARBA00022670"/>
    </source>
</evidence>
<dbReference type="GO" id="GO:0008234">
    <property type="term" value="F:cysteine-type peptidase activity"/>
    <property type="evidence" value="ECO:0007669"/>
    <property type="project" value="UniProtKB-KW"/>
</dbReference>